<keyword evidence="5 7" id="KW-0472">Membrane</keyword>
<name>A0ABU2CL81_9MICO</name>
<keyword evidence="3 7" id="KW-0812">Transmembrane</keyword>
<protein>
    <submittedName>
        <fullName evidence="8">Membrane protein</fullName>
    </submittedName>
</protein>
<evidence type="ECO:0000256" key="5">
    <source>
        <dbReference type="ARBA" id="ARBA00023136"/>
    </source>
</evidence>
<accession>A0ABU2CL81</accession>
<feature type="transmembrane region" description="Helical" evidence="7">
    <location>
        <begin position="223"/>
        <end position="242"/>
    </location>
</feature>
<dbReference type="PIRSF" id="PIRSF035875">
    <property type="entry name" value="RNase_BN"/>
    <property type="match status" value="1"/>
</dbReference>
<dbReference type="InterPro" id="IPR017039">
    <property type="entry name" value="Virul_fac_BrkB"/>
</dbReference>
<keyword evidence="2" id="KW-1003">Cell membrane</keyword>
<feature type="transmembrane region" description="Helical" evidence="7">
    <location>
        <begin position="150"/>
        <end position="177"/>
    </location>
</feature>
<comment type="caution">
    <text evidence="8">The sequence shown here is derived from an EMBL/GenBank/DDBJ whole genome shotgun (WGS) entry which is preliminary data.</text>
</comment>
<dbReference type="RefSeq" id="WP_274996427.1">
    <property type="nucleotide sequence ID" value="NZ_JAJQQP010000012.1"/>
</dbReference>
<evidence type="ECO:0000256" key="6">
    <source>
        <dbReference type="SAM" id="MobiDB-lite"/>
    </source>
</evidence>
<evidence type="ECO:0000313" key="8">
    <source>
        <dbReference type="EMBL" id="MDR7382087.1"/>
    </source>
</evidence>
<evidence type="ECO:0000256" key="7">
    <source>
        <dbReference type="SAM" id="Phobius"/>
    </source>
</evidence>
<feature type="transmembrane region" description="Helical" evidence="7">
    <location>
        <begin position="254"/>
        <end position="273"/>
    </location>
</feature>
<feature type="transmembrane region" description="Helical" evidence="7">
    <location>
        <begin position="102"/>
        <end position="122"/>
    </location>
</feature>
<feature type="transmembrane region" description="Helical" evidence="7">
    <location>
        <begin position="189"/>
        <end position="211"/>
    </location>
</feature>
<evidence type="ECO:0000256" key="3">
    <source>
        <dbReference type="ARBA" id="ARBA00022692"/>
    </source>
</evidence>
<reference evidence="8 9" key="1">
    <citation type="submission" date="2023-07" db="EMBL/GenBank/DDBJ databases">
        <title>Sequencing the genomes of 1000 actinobacteria strains.</title>
        <authorList>
            <person name="Klenk H.-P."/>
        </authorList>
    </citation>
    <scope>NUCLEOTIDE SEQUENCE [LARGE SCALE GENOMIC DNA]</scope>
    <source>
        <strain evidence="8 9">DSM 45554</strain>
    </source>
</reference>
<evidence type="ECO:0000313" key="9">
    <source>
        <dbReference type="Proteomes" id="UP001183585"/>
    </source>
</evidence>
<dbReference type="PANTHER" id="PTHR30213">
    <property type="entry name" value="INNER MEMBRANE PROTEIN YHJD"/>
    <property type="match status" value="1"/>
</dbReference>
<organism evidence="8 9">
    <name type="scientific">Promicromonospora iranensis</name>
    <dbReference type="NCBI Taxonomy" id="1105144"/>
    <lineage>
        <taxon>Bacteria</taxon>
        <taxon>Bacillati</taxon>
        <taxon>Actinomycetota</taxon>
        <taxon>Actinomycetes</taxon>
        <taxon>Micrococcales</taxon>
        <taxon>Promicromonosporaceae</taxon>
        <taxon>Promicromonospora</taxon>
    </lineage>
</organism>
<evidence type="ECO:0000256" key="2">
    <source>
        <dbReference type="ARBA" id="ARBA00022475"/>
    </source>
</evidence>
<keyword evidence="4 7" id="KW-1133">Transmembrane helix</keyword>
<dbReference type="PANTHER" id="PTHR30213:SF1">
    <property type="entry name" value="INNER MEMBRANE PROTEIN YHJD"/>
    <property type="match status" value="1"/>
</dbReference>
<dbReference type="Proteomes" id="UP001183585">
    <property type="component" value="Unassembled WGS sequence"/>
</dbReference>
<evidence type="ECO:0000256" key="1">
    <source>
        <dbReference type="ARBA" id="ARBA00004651"/>
    </source>
</evidence>
<gene>
    <name evidence="8" type="ORF">J2S48_001602</name>
</gene>
<dbReference type="EMBL" id="JAVDYE010000001">
    <property type="protein sequence ID" value="MDR7382087.1"/>
    <property type="molecule type" value="Genomic_DNA"/>
</dbReference>
<evidence type="ECO:0000256" key="4">
    <source>
        <dbReference type="ARBA" id="ARBA00022989"/>
    </source>
</evidence>
<comment type="subcellular location">
    <subcellularLocation>
        <location evidence="1">Cell membrane</location>
        <topology evidence="1">Multi-pass membrane protein</topology>
    </subcellularLocation>
</comment>
<feature type="region of interest" description="Disordered" evidence="6">
    <location>
        <begin position="288"/>
        <end position="335"/>
    </location>
</feature>
<feature type="transmembrane region" description="Helical" evidence="7">
    <location>
        <begin position="34"/>
        <end position="58"/>
    </location>
</feature>
<sequence>MKRLTERGKAVWAWWEATRAGRALARYNAANGSVLCGGMAYAALFSVFAALTIGYTAFVRVLGANTELRDAVLAQIETWVPGLVDTGAGGVLSPSDLELSTAVSWTSIVATLVLLWSATRFMSALRTSVRAMFGRTDDAVNPVIARLRALLGFALLGVGVLVTAVASVAVSAAVPWLLELVSLDEGVSWAVRGVGLVLTVLFDTILVAAVIRFVGGVRPARRDLLTGSLGVGVLAGGLRFLGAEVIGGIATRNALLASFAVVVTLLLLVNLLARVLLLACAWMAEADQDPDRDPDQQSVAPPLSPTLSPAYPAARPRPAREVPSGHTDSRAAGGR</sequence>
<dbReference type="Pfam" id="PF03631">
    <property type="entry name" value="Virul_fac_BrkB"/>
    <property type="match status" value="1"/>
</dbReference>
<proteinExistence type="predicted"/>
<keyword evidence="9" id="KW-1185">Reference proteome</keyword>